<proteinExistence type="inferred from homology"/>
<dbReference type="InterPro" id="IPR002347">
    <property type="entry name" value="SDR_fam"/>
</dbReference>
<organism evidence="3 4">
    <name type="scientific">Thiothrix caldifontis</name>
    <dbReference type="NCBI Taxonomy" id="525918"/>
    <lineage>
        <taxon>Bacteria</taxon>
        <taxon>Pseudomonadati</taxon>
        <taxon>Pseudomonadota</taxon>
        <taxon>Gammaproteobacteria</taxon>
        <taxon>Thiotrichales</taxon>
        <taxon>Thiotrichaceae</taxon>
        <taxon>Thiothrix</taxon>
    </lineage>
</organism>
<dbReference type="NCBIfam" id="NF006598">
    <property type="entry name" value="PRK09135.1"/>
    <property type="match status" value="1"/>
</dbReference>
<dbReference type="PRINTS" id="PR00081">
    <property type="entry name" value="GDHRDH"/>
</dbReference>
<dbReference type="SUPFAM" id="SSF51735">
    <property type="entry name" value="NAD(P)-binding Rossmann-fold domains"/>
    <property type="match status" value="1"/>
</dbReference>
<keyword evidence="4" id="KW-1185">Reference proteome</keyword>
<gene>
    <name evidence="3" type="ORF">SAMN05660964_01647</name>
</gene>
<dbReference type="EMBL" id="FNQP01000008">
    <property type="protein sequence ID" value="SEA46980.1"/>
    <property type="molecule type" value="Genomic_DNA"/>
</dbReference>
<accession>A0A1H4BFS3</accession>
<reference evidence="3 4" key="1">
    <citation type="submission" date="2016-10" db="EMBL/GenBank/DDBJ databases">
        <authorList>
            <person name="de Groot N.N."/>
        </authorList>
    </citation>
    <scope>NUCLEOTIDE SEQUENCE [LARGE SCALE GENOMIC DNA]</scope>
    <source>
        <strain evidence="3 4">DSM 21228</strain>
    </source>
</reference>
<keyword evidence="2" id="KW-0560">Oxidoreductase</keyword>
<dbReference type="RefSeq" id="WP_093067261.1">
    <property type="nucleotide sequence ID" value="NZ_FNQP01000008.1"/>
</dbReference>
<dbReference type="InterPro" id="IPR020904">
    <property type="entry name" value="Sc_DH/Rdtase_CS"/>
</dbReference>
<dbReference type="PANTHER" id="PTHR43639">
    <property type="entry name" value="OXIDOREDUCTASE, SHORT-CHAIN DEHYDROGENASE/REDUCTASE FAMILY (AFU_ORTHOLOGUE AFUA_5G02870)"/>
    <property type="match status" value="1"/>
</dbReference>
<evidence type="ECO:0000256" key="2">
    <source>
        <dbReference type="ARBA" id="ARBA00023002"/>
    </source>
</evidence>
<dbReference type="Pfam" id="PF13561">
    <property type="entry name" value="adh_short_C2"/>
    <property type="match status" value="1"/>
</dbReference>
<evidence type="ECO:0000313" key="3">
    <source>
        <dbReference type="EMBL" id="SEA46980.1"/>
    </source>
</evidence>
<dbReference type="Gene3D" id="3.40.50.720">
    <property type="entry name" value="NAD(P)-binding Rossmann-like Domain"/>
    <property type="match status" value="1"/>
</dbReference>
<name>A0A1H4BFS3_9GAMM</name>
<protein>
    <submittedName>
        <fullName evidence="3">Pteridine reductase</fullName>
    </submittedName>
</protein>
<sequence length="247" mass="26453">MATLQGKVALLTGAARRIGAEIARTLHAAGATVVIHYRHSATDAEQLQAELNTQRENSCFLVRGDLLDIASIPNLIVQTLSQTGRLDILVNNASSFYPTPLASVTEQQFDDLIGTNLKAPLFMAQAAAPHLQANQGCIINMADIHGMRPLQGYAAYCIAKAGLLMLTQVLARELGPEVRVNGIAPGAILWPEMPANHAMHAEILAKTALKREGSPEDIAKAILFLVRDAAYITGQVIPVDGGRLLNH</sequence>
<evidence type="ECO:0000256" key="1">
    <source>
        <dbReference type="ARBA" id="ARBA00006484"/>
    </source>
</evidence>
<dbReference type="PANTHER" id="PTHR43639:SF1">
    <property type="entry name" value="SHORT-CHAIN DEHYDROGENASE_REDUCTASE FAMILY PROTEIN"/>
    <property type="match status" value="1"/>
</dbReference>
<dbReference type="FunFam" id="3.40.50.720:FF:000084">
    <property type="entry name" value="Short-chain dehydrogenase reductase"/>
    <property type="match status" value="1"/>
</dbReference>
<dbReference type="AlphaFoldDB" id="A0A1H4BFS3"/>
<dbReference type="Proteomes" id="UP000199397">
    <property type="component" value="Unassembled WGS sequence"/>
</dbReference>
<evidence type="ECO:0000313" key="4">
    <source>
        <dbReference type="Proteomes" id="UP000199397"/>
    </source>
</evidence>
<dbReference type="PROSITE" id="PS00061">
    <property type="entry name" value="ADH_SHORT"/>
    <property type="match status" value="1"/>
</dbReference>
<dbReference type="InterPro" id="IPR036291">
    <property type="entry name" value="NAD(P)-bd_dom_sf"/>
</dbReference>
<dbReference type="STRING" id="525918.SAMN05660964_01647"/>
<dbReference type="PRINTS" id="PR00080">
    <property type="entry name" value="SDRFAMILY"/>
</dbReference>
<dbReference type="GO" id="GO:0016491">
    <property type="term" value="F:oxidoreductase activity"/>
    <property type="evidence" value="ECO:0007669"/>
    <property type="project" value="UniProtKB-KW"/>
</dbReference>
<comment type="similarity">
    <text evidence="1">Belongs to the short-chain dehydrogenases/reductases (SDR) family.</text>
</comment>
<dbReference type="OrthoDB" id="9793499at2"/>